<comment type="caution">
    <text evidence="1">The sequence shown here is derived from an EMBL/GenBank/DDBJ whole genome shotgun (WGS) entry which is preliminary data.</text>
</comment>
<evidence type="ECO:0000313" key="2">
    <source>
        <dbReference type="Proteomes" id="UP000749646"/>
    </source>
</evidence>
<reference evidence="1" key="1">
    <citation type="journal article" date="2020" name="Fungal Divers.">
        <title>Resolving the Mortierellaceae phylogeny through synthesis of multi-gene phylogenetics and phylogenomics.</title>
        <authorList>
            <person name="Vandepol N."/>
            <person name="Liber J."/>
            <person name="Desiro A."/>
            <person name="Na H."/>
            <person name="Kennedy M."/>
            <person name="Barry K."/>
            <person name="Grigoriev I.V."/>
            <person name="Miller A.N."/>
            <person name="O'Donnell K."/>
            <person name="Stajich J.E."/>
            <person name="Bonito G."/>
        </authorList>
    </citation>
    <scope>NUCLEOTIDE SEQUENCE</scope>
    <source>
        <strain evidence="1">MES-2147</strain>
    </source>
</reference>
<gene>
    <name evidence="1" type="ORF">BGZ65_006648</name>
</gene>
<keyword evidence="2" id="KW-1185">Reference proteome</keyword>
<proteinExistence type="predicted"/>
<dbReference type="OrthoDB" id="2440126at2759"/>
<protein>
    <submittedName>
        <fullName evidence="1">Uncharacterized protein</fullName>
    </submittedName>
</protein>
<name>A0A9P6M8H7_9FUNG</name>
<dbReference type="Proteomes" id="UP000749646">
    <property type="component" value="Unassembled WGS sequence"/>
</dbReference>
<dbReference type="AlphaFoldDB" id="A0A9P6M8H7"/>
<evidence type="ECO:0000313" key="1">
    <source>
        <dbReference type="EMBL" id="KAF9979392.1"/>
    </source>
</evidence>
<sequence>MILYEKHGHKPPRVDAPTSFATKTTKELYTFAKSILDEWDDCARIKQKNCLVALSGIVNTMDEETRQNCTASSVIVDHCHDKDFFTVTESQKQVYGDIKRVLGSGTLKELRDLRRYCSRHYNNLEEVSDNGGWPPDEVGENDEKLKIMRLMEFICSEMMSTEQITKTSEHEDVFVWRGLARILYDHDLVVRVGELGATATRHDRVAVENEFGGKESNVRSRKIDLMHQLCLQGRQKALEMIAWEAKSDGTAADALQAQLRKNIRINASIMNKLSPYLGTDFPRPSPMVLDIVGSRALVYMVSKIEPRIFGAAAVMNRMIELPTSPVTIADFLDGGHMSALLRIGFHNSKFASLVKDGYKKALNQEVMAKMTGAAGVRNEEPPAIFTPSKKRVRHYRMQV</sequence>
<dbReference type="EMBL" id="JAAAHW010004069">
    <property type="protein sequence ID" value="KAF9979392.1"/>
    <property type="molecule type" value="Genomic_DNA"/>
</dbReference>
<accession>A0A9P6M8H7</accession>
<organism evidence="1 2">
    <name type="scientific">Modicella reniformis</name>
    <dbReference type="NCBI Taxonomy" id="1440133"/>
    <lineage>
        <taxon>Eukaryota</taxon>
        <taxon>Fungi</taxon>
        <taxon>Fungi incertae sedis</taxon>
        <taxon>Mucoromycota</taxon>
        <taxon>Mortierellomycotina</taxon>
        <taxon>Mortierellomycetes</taxon>
        <taxon>Mortierellales</taxon>
        <taxon>Mortierellaceae</taxon>
        <taxon>Modicella</taxon>
    </lineage>
</organism>